<dbReference type="EMBL" id="SOBW01000008">
    <property type="protein sequence ID" value="TDU39789.1"/>
    <property type="molecule type" value="Genomic_DNA"/>
</dbReference>
<dbReference type="InterPro" id="IPR029058">
    <property type="entry name" value="AB_hydrolase_fold"/>
</dbReference>
<evidence type="ECO:0000259" key="3">
    <source>
        <dbReference type="Pfam" id="PF00561"/>
    </source>
</evidence>
<name>A0A4R7PZR0_9FLAO</name>
<dbReference type="AlphaFoldDB" id="A0A4R7PZR0"/>
<keyword evidence="5" id="KW-1185">Reference proteome</keyword>
<dbReference type="InterPro" id="IPR000073">
    <property type="entry name" value="AB_hydrolase_1"/>
</dbReference>
<gene>
    <name evidence="4" type="ORF">BXY82_1820</name>
</gene>
<evidence type="ECO:0000313" key="5">
    <source>
        <dbReference type="Proteomes" id="UP000294689"/>
    </source>
</evidence>
<comment type="similarity">
    <text evidence="1">Belongs to the peptidase S33 family.</text>
</comment>
<evidence type="ECO:0000256" key="2">
    <source>
        <dbReference type="ARBA" id="ARBA00022801"/>
    </source>
</evidence>
<dbReference type="PANTHER" id="PTHR43798">
    <property type="entry name" value="MONOACYLGLYCEROL LIPASE"/>
    <property type="match status" value="1"/>
</dbReference>
<accession>A0A4R7PZR0</accession>
<feature type="domain" description="AB hydrolase-1" evidence="3">
    <location>
        <begin position="49"/>
        <end position="289"/>
    </location>
</feature>
<proteinExistence type="inferred from homology"/>
<dbReference type="InterPro" id="IPR050266">
    <property type="entry name" value="AB_hydrolase_sf"/>
</dbReference>
<dbReference type="InterPro" id="IPR002410">
    <property type="entry name" value="Peptidase_S33"/>
</dbReference>
<keyword evidence="2" id="KW-0378">Hydrolase</keyword>
<protein>
    <submittedName>
        <fullName evidence="4">Proline iminopeptidase</fullName>
    </submittedName>
</protein>
<sequence>MLTTSNIAKSLLKFTIIVMCIQMSYGQESKTILTKDGKIHYKTIGVGQPILIINGGPGFSSEGFADIAKELSSFGYTAILYDQRGTGNSTLSTVDSSTITLNLMIQDIEFIRRDFGVAHWIVFGHSFGGMLANYYAAHYPDKVKAMIHSSSGGLDLHLIENAQANLHARLSPQEVDSLSFWRTKNRANGTAYNRRKFSEYLASAYVYDKKHIPVVSQRLMQGDMRLNRLVWNAMFNINFDCKENLKSFNKPVLILQGKQDVIPESLALTAQKVFSNSSVFFLEECGHYGWLDQKEEYLSHIKSFLLQIS</sequence>
<comment type="caution">
    <text evidence="4">The sequence shown here is derived from an EMBL/GenBank/DDBJ whole genome shotgun (WGS) entry which is preliminary data.</text>
</comment>
<evidence type="ECO:0000313" key="4">
    <source>
        <dbReference type="EMBL" id="TDU39789.1"/>
    </source>
</evidence>
<reference evidence="4 5" key="1">
    <citation type="submission" date="2019-03" db="EMBL/GenBank/DDBJ databases">
        <title>Genomic Encyclopedia of Archaeal and Bacterial Type Strains, Phase II (KMG-II): from individual species to whole genera.</title>
        <authorList>
            <person name="Goeker M."/>
        </authorList>
    </citation>
    <scope>NUCLEOTIDE SEQUENCE [LARGE SCALE GENOMIC DNA]</scope>
    <source>
        <strain evidence="4 5">DSM 28135</strain>
    </source>
</reference>
<dbReference type="OrthoDB" id="9780932at2"/>
<dbReference type="SUPFAM" id="SSF53474">
    <property type="entry name" value="alpha/beta-Hydrolases"/>
    <property type="match status" value="1"/>
</dbReference>
<dbReference type="GO" id="GO:0006508">
    <property type="term" value="P:proteolysis"/>
    <property type="evidence" value="ECO:0007669"/>
    <property type="project" value="InterPro"/>
</dbReference>
<dbReference type="GO" id="GO:0008233">
    <property type="term" value="F:peptidase activity"/>
    <property type="evidence" value="ECO:0007669"/>
    <property type="project" value="InterPro"/>
</dbReference>
<dbReference type="Proteomes" id="UP000294689">
    <property type="component" value="Unassembled WGS sequence"/>
</dbReference>
<dbReference type="Gene3D" id="3.40.50.1820">
    <property type="entry name" value="alpha/beta hydrolase"/>
    <property type="match status" value="1"/>
</dbReference>
<organism evidence="4 5">
    <name type="scientific">Gelidibacter sediminis</name>
    <dbReference type="NCBI Taxonomy" id="1608710"/>
    <lineage>
        <taxon>Bacteria</taxon>
        <taxon>Pseudomonadati</taxon>
        <taxon>Bacteroidota</taxon>
        <taxon>Flavobacteriia</taxon>
        <taxon>Flavobacteriales</taxon>
        <taxon>Flavobacteriaceae</taxon>
        <taxon>Gelidibacter</taxon>
    </lineage>
</organism>
<evidence type="ECO:0000256" key="1">
    <source>
        <dbReference type="ARBA" id="ARBA00010088"/>
    </source>
</evidence>
<dbReference type="PRINTS" id="PR00793">
    <property type="entry name" value="PROAMNOPTASE"/>
</dbReference>
<dbReference type="Pfam" id="PF00561">
    <property type="entry name" value="Abhydrolase_1"/>
    <property type="match status" value="1"/>
</dbReference>